<evidence type="ECO:0000259" key="2">
    <source>
        <dbReference type="Pfam" id="PF16640"/>
    </source>
</evidence>
<dbReference type="InterPro" id="IPR032109">
    <property type="entry name" value="Big_3_5"/>
</dbReference>
<dbReference type="Pfam" id="PF16640">
    <property type="entry name" value="Big_3_5"/>
    <property type="match status" value="1"/>
</dbReference>
<dbReference type="Proteomes" id="UP001592581">
    <property type="component" value="Unassembled WGS sequence"/>
</dbReference>
<dbReference type="Gene3D" id="2.60.40.1080">
    <property type="match status" value="1"/>
</dbReference>
<evidence type="ECO:0000256" key="1">
    <source>
        <dbReference type="SAM" id="SignalP"/>
    </source>
</evidence>
<evidence type="ECO:0000313" key="4">
    <source>
        <dbReference type="Proteomes" id="UP001592581"/>
    </source>
</evidence>
<feature type="chain" id="PRO_5045769648" evidence="1">
    <location>
        <begin position="31"/>
        <end position="1050"/>
    </location>
</feature>
<feature type="signal peptide" evidence="1">
    <location>
        <begin position="1"/>
        <end position="30"/>
    </location>
</feature>
<sequence length="1050" mass="102867">MRGMRSAIAAAAALAVLAGTSAVLGTGAAAADTGSDAGSGFAAGDVVVYRVGDGTSTLSGAGSAVFLDEYSPAGSLVRSVALPTTAVAGSSGKPIVASGSASSEGGLTLSADSRYLVATGYDAAVGATGLSSSAAATVPRTVATVDAAGTVDSSTALTDFSDGNNPRSAVSDDGQEFWVGGAAGGVRYAALGASTSTSLVAGTYKNVRQLAIADGKLYTSADPSKASVTVATVGTGLPTTGTQAVTNLPFTSSPSGPYSYSLLTLGTGSSPDTLYVADNSVGAVVKYGLVSGAWVQQGSVAVPSVTGLTANDDNGTVSLYATSSGSSGTAGTLYGITDASGTGGTLSGSATVLASAPAGETFRGVAFAPGTVTGTGGGTRPPAVVPTVTTAHSGLAAALGDPTDPGLDVTVGDSDPAVTPDQIKVTAVSSNETVAPAAGLTVTGDGADRTLTVTPAATGYATITLTATAPDGSSATTQVQYGVSSDLNDGADPGDAGQRYYSGAGNASAAVDVGGGYMIVADDESNVLRLYDETRSGPPVRTFDFTSQLPAGTAEADLESAARVGDTVYWGGSMSNSSSGAVQASRSTVFATTITGSGADTQLSYVGGYTGLQSDLVAWDQANGHGLGADYLGLAQSVQSGIGGHEDDALNVEGMEFAPGSTSTAYLTFRAPLEPTTDRHLALLVPVTDMDRLTDPSATGVHATFGAPILMNLGGLGIRDIRRNADGQYLIIAGTADGTNSPFVLYSWDGKPADPPLSTGLTLPQEPAGADHGSWETIVDVPDPLTAGAPVRLLQDDGDTAWYGDGRTSKTGLPADLQKSLGQVFSYSPGTPLAAGTTLSSTANPVPYGSSTTLTAQVAATDPGTAVPGGTVSFAVTSGGRSRALRCSVGAAGAGPVALTGGTARCTVDSKDLGLPGSYTLTASYSGSAFYTASSGSLVQKVGPTATTTTVTLRPATVGKGQGAVVEVSVSPASTALSLLLGGRVTVTVLDASGTAVPCTGVLLPGVGGVCTVAPGRLSAAKGPYTVTAAFAGNQLFAASSGTAVLTVKP</sequence>
<accession>A0ABV6XZ17</accession>
<dbReference type="EMBL" id="JBEUKS010000017">
    <property type="protein sequence ID" value="MFC1443521.1"/>
    <property type="molecule type" value="Genomic_DNA"/>
</dbReference>
<dbReference type="SUPFAM" id="SSF63829">
    <property type="entry name" value="Calcium-dependent phosphotriesterase"/>
    <property type="match status" value="1"/>
</dbReference>
<reference evidence="3 4" key="1">
    <citation type="submission" date="2024-06" db="EMBL/GenBank/DDBJ databases">
        <authorList>
            <person name="Lee S.D."/>
        </authorList>
    </citation>
    <scope>NUCLEOTIDE SEQUENCE [LARGE SCALE GENOMIC DNA]</scope>
    <source>
        <strain evidence="3 4">N1-10</strain>
    </source>
</reference>
<gene>
    <name evidence="3" type="ORF">ABUW04_35315</name>
</gene>
<dbReference type="InterPro" id="IPR013783">
    <property type="entry name" value="Ig-like_fold"/>
</dbReference>
<comment type="caution">
    <text evidence="3">The sequence shown here is derived from an EMBL/GenBank/DDBJ whole genome shotgun (WGS) entry which is preliminary data.</text>
</comment>
<evidence type="ECO:0000313" key="3">
    <source>
        <dbReference type="EMBL" id="MFC1443521.1"/>
    </source>
</evidence>
<name>A0ABV6XZ17_9ACTN</name>
<organism evidence="3 4">
    <name type="scientific">Streptacidiphilus jeojiensis</name>
    <dbReference type="NCBI Taxonomy" id="3229225"/>
    <lineage>
        <taxon>Bacteria</taxon>
        <taxon>Bacillati</taxon>
        <taxon>Actinomycetota</taxon>
        <taxon>Actinomycetes</taxon>
        <taxon>Kitasatosporales</taxon>
        <taxon>Streptomycetaceae</taxon>
        <taxon>Streptacidiphilus</taxon>
    </lineage>
</organism>
<dbReference type="Gene3D" id="2.60.40.10">
    <property type="entry name" value="Immunoglobulins"/>
    <property type="match status" value="1"/>
</dbReference>
<dbReference type="RefSeq" id="WP_380568485.1">
    <property type="nucleotide sequence ID" value="NZ_JBEUKS010000017.1"/>
</dbReference>
<feature type="domain" description="Bacterial Ig-like" evidence="2">
    <location>
        <begin position="839"/>
        <end position="939"/>
    </location>
</feature>
<proteinExistence type="predicted"/>
<keyword evidence="1" id="KW-0732">Signal</keyword>
<keyword evidence="4" id="KW-1185">Reference proteome</keyword>
<protein>
    <submittedName>
        <fullName evidence="3">Ig-like domain-containing protein</fullName>
    </submittedName>
</protein>